<dbReference type="Pfam" id="PF02838">
    <property type="entry name" value="Glyco_hydro_20b"/>
    <property type="match status" value="1"/>
</dbReference>
<dbReference type="Pfam" id="PF07555">
    <property type="entry name" value="NAGidase"/>
    <property type="match status" value="1"/>
</dbReference>
<dbReference type="InterPro" id="IPR015882">
    <property type="entry name" value="HEX_bac_N"/>
</dbReference>
<dbReference type="Proteomes" id="UP000238312">
    <property type="component" value="Unassembled WGS sequence"/>
</dbReference>
<keyword evidence="2 3" id="KW-0326">Glycosidase</keyword>
<dbReference type="AlphaFoldDB" id="A0A2T0NC04"/>
<reference evidence="5 6" key="1">
    <citation type="submission" date="2018-03" db="EMBL/GenBank/DDBJ databases">
        <title>Genomic Encyclopedia of Type Strains, Phase III (KMG-III): the genomes of soil and plant-associated and newly described type strains.</title>
        <authorList>
            <person name="Whitman W."/>
        </authorList>
    </citation>
    <scope>NUCLEOTIDE SEQUENCE [LARGE SCALE GENOMIC DNA]</scope>
    <source>
        <strain evidence="5 6">CGMCC 4.7104</strain>
    </source>
</reference>
<keyword evidence="6" id="KW-1185">Reference proteome</keyword>
<name>A0A2T0NC04_9ACTN</name>
<dbReference type="OrthoDB" id="9760892at2"/>
<evidence type="ECO:0000313" key="6">
    <source>
        <dbReference type="Proteomes" id="UP000238312"/>
    </source>
</evidence>
<evidence type="ECO:0000256" key="1">
    <source>
        <dbReference type="ARBA" id="ARBA00022801"/>
    </source>
</evidence>
<dbReference type="GO" id="GO:0015929">
    <property type="term" value="F:hexosaminidase activity"/>
    <property type="evidence" value="ECO:0007669"/>
    <property type="project" value="UniProtKB-ARBA"/>
</dbReference>
<dbReference type="InterPro" id="IPR029018">
    <property type="entry name" value="Hex-like_dom2"/>
</dbReference>
<dbReference type="PROSITE" id="PS52009">
    <property type="entry name" value="GH84"/>
    <property type="match status" value="1"/>
</dbReference>
<dbReference type="PANTHER" id="PTHR13170:SF16">
    <property type="entry name" value="PROTEIN O-GLCNACASE"/>
    <property type="match status" value="1"/>
</dbReference>
<dbReference type="SUPFAM" id="SSF51445">
    <property type="entry name" value="(Trans)glycosidases"/>
    <property type="match status" value="1"/>
</dbReference>
<dbReference type="Gene3D" id="3.30.379.10">
    <property type="entry name" value="Chitobiase/beta-hexosaminidase domain 2-like"/>
    <property type="match status" value="1"/>
</dbReference>
<dbReference type="InterPro" id="IPR051822">
    <property type="entry name" value="Glycosyl_Hydrolase_84"/>
</dbReference>
<evidence type="ECO:0000256" key="2">
    <source>
        <dbReference type="ARBA" id="ARBA00023295"/>
    </source>
</evidence>
<protein>
    <submittedName>
        <fullName evidence="5">Hyaluronoglucosaminidase</fullName>
    </submittedName>
</protein>
<dbReference type="InterPro" id="IPR017853">
    <property type="entry name" value="GH"/>
</dbReference>
<dbReference type="InterPro" id="IPR011496">
    <property type="entry name" value="O-GlcNAcase_cat"/>
</dbReference>
<dbReference type="Gene3D" id="1.20.58.460">
    <property type="entry name" value="Hyaluronidase post-catalytic domain-like"/>
    <property type="match status" value="1"/>
</dbReference>
<dbReference type="SUPFAM" id="SSF55545">
    <property type="entry name" value="beta-N-acetylhexosaminidase-like domain"/>
    <property type="match status" value="1"/>
</dbReference>
<dbReference type="Gene3D" id="3.20.20.80">
    <property type="entry name" value="Glycosidases"/>
    <property type="match status" value="1"/>
</dbReference>
<keyword evidence="1 3" id="KW-0378">Hydrolase</keyword>
<comment type="similarity">
    <text evidence="3">Belongs to the glycosyl hydrolase 84 family.</text>
</comment>
<feature type="active site" description="Proton donor" evidence="3">
    <location>
        <position position="241"/>
    </location>
</feature>
<gene>
    <name evidence="5" type="ORF">B0I32_101558</name>
</gene>
<organism evidence="5 6">
    <name type="scientific">Nonomuraea fuscirosea</name>
    <dbReference type="NCBI Taxonomy" id="1291556"/>
    <lineage>
        <taxon>Bacteria</taxon>
        <taxon>Bacillati</taxon>
        <taxon>Actinomycetota</taxon>
        <taxon>Actinomycetes</taxon>
        <taxon>Streptosporangiales</taxon>
        <taxon>Streptosporangiaceae</taxon>
        <taxon>Nonomuraea</taxon>
    </lineage>
</organism>
<evidence type="ECO:0000256" key="3">
    <source>
        <dbReference type="PROSITE-ProRule" id="PRU01353"/>
    </source>
</evidence>
<proteinExistence type="inferred from homology"/>
<comment type="caution">
    <text evidence="5">The sequence shown here is derived from an EMBL/GenBank/DDBJ whole genome shotgun (WGS) entry which is preliminary data.</text>
</comment>
<feature type="domain" description="GH84" evidence="4">
    <location>
        <begin position="126"/>
        <end position="411"/>
    </location>
</feature>
<evidence type="ECO:0000259" key="4">
    <source>
        <dbReference type="PROSITE" id="PS52009"/>
    </source>
</evidence>
<evidence type="ECO:0000313" key="5">
    <source>
        <dbReference type="EMBL" id="PRX70470.1"/>
    </source>
</evidence>
<dbReference type="PANTHER" id="PTHR13170">
    <property type="entry name" value="O-GLCNACASE"/>
    <property type="match status" value="1"/>
</dbReference>
<dbReference type="GO" id="GO:1901135">
    <property type="term" value="P:carbohydrate derivative metabolic process"/>
    <property type="evidence" value="ECO:0007669"/>
    <property type="project" value="UniProtKB-ARBA"/>
</dbReference>
<dbReference type="RefSeq" id="WP_106234584.1">
    <property type="nucleotide sequence ID" value="NZ_PVNG01000001.1"/>
</dbReference>
<dbReference type="EMBL" id="PVNG01000001">
    <property type="protein sequence ID" value="PRX70470.1"/>
    <property type="molecule type" value="Genomic_DNA"/>
</dbReference>
<accession>A0A2T0NC04</accession>
<sequence>MDAWEWIVPCPKKASSSASHVDLSACAVQGDATAHRAVAALRDRFGPQDATSAAVAEVRIRVDAGAGLPAEGYTLSAGPTGVLIIGADAAGAFYGAQTLLALAGAPCSEHSACVPESEVSDWPDLPLRGTIEGFYGPPWTHADRMDHLRFSARHKLNAYVYAPKDDPFHRERWREPYPEEELARLGELVAEAERQHVRFVFALSPGLSMVYADPAERAALRAKAGQVWDAGVREYALLFDDIPPELSHARDRETFGTADGASASAHAAVCRDFAEEFLLPRGASRPLTMVPTDYAGTGRTTYRDRLAAELPADVLVWWTGSDVVVGEITSEDVTAAAGSYGHRLALWDNFPVNDFDFDRVFLGPLTGRTTAPNGPLPEGAVLEGITANPMVQAAASRIALTTVADYAWNLAAYDPVRSHARAVRLVPGATELLPLVQACSAWPPGADQSPALTALCTAALDDGSQPGSQAEARAELRSELTRLAELPADVPGRLATELARWVAAARDMGAAGLAALDLLATAPETPDAPPSPAAVEKALARAEEHQANVLRRVIPPFVRQVLDRAAT</sequence>
<dbReference type="GO" id="GO:0005975">
    <property type="term" value="P:carbohydrate metabolic process"/>
    <property type="evidence" value="ECO:0007669"/>
    <property type="project" value="UniProtKB-ARBA"/>
</dbReference>